<keyword evidence="9" id="KW-1185">Reference proteome</keyword>
<feature type="transmembrane region" description="Helical" evidence="6">
    <location>
        <begin position="273"/>
        <end position="291"/>
    </location>
</feature>
<dbReference type="Proteomes" id="UP000031532">
    <property type="component" value="Unassembled WGS sequence"/>
</dbReference>
<dbReference type="EMBL" id="JTJC03000002">
    <property type="protein sequence ID" value="NHC34846.1"/>
    <property type="molecule type" value="Genomic_DNA"/>
</dbReference>
<feature type="transmembrane region" description="Helical" evidence="6">
    <location>
        <begin position="186"/>
        <end position="207"/>
    </location>
</feature>
<evidence type="ECO:0000256" key="5">
    <source>
        <dbReference type="ARBA" id="ARBA00023136"/>
    </source>
</evidence>
<keyword evidence="3 6" id="KW-0812">Transmembrane</keyword>
<dbReference type="OrthoDB" id="9784288at2"/>
<dbReference type="Pfam" id="PF00892">
    <property type="entry name" value="EamA"/>
    <property type="match status" value="2"/>
</dbReference>
<organism evidence="8 9">
    <name type="scientific">Scytonema millei VB511283</name>
    <dbReference type="NCBI Taxonomy" id="1245923"/>
    <lineage>
        <taxon>Bacteria</taxon>
        <taxon>Bacillati</taxon>
        <taxon>Cyanobacteriota</taxon>
        <taxon>Cyanophyceae</taxon>
        <taxon>Nostocales</taxon>
        <taxon>Scytonemataceae</taxon>
        <taxon>Scytonema</taxon>
    </lineage>
</organism>
<dbReference type="RefSeq" id="WP_052290175.1">
    <property type="nucleotide sequence ID" value="NZ_JTJC03000002.1"/>
</dbReference>
<evidence type="ECO:0000256" key="6">
    <source>
        <dbReference type="SAM" id="Phobius"/>
    </source>
</evidence>
<protein>
    <submittedName>
        <fullName evidence="8">DMT family transporter</fullName>
    </submittedName>
</protein>
<feature type="domain" description="EamA" evidence="7">
    <location>
        <begin position="15"/>
        <end position="146"/>
    </location>
</feature>
<evidence type="ECO:0000256" key="2">
    <source>
        <dbReference type="ARBA" id="ARBA00007362"/>
    </source>
</evidence>
<gene>
    <name evidence="8" type="ORF">QH73_0009260</name>
</gene>
<keyword evidence="4 6" id="KW-1133">Transmembrane helix</keyword>
<evidence type="ECO:0000313" key="8">
    <source>
        <dbReference type="EMBL" id="NHC34846.1"/>
    </source>
</evidence>
<dbReference type="InterPro" id="IPR050638">
    <property type="entry name" value="AA-Vitamin_Transporters"/>
</dbReference>
<feature type="transmembrane region" description="Helical" evidence="6">
    <location>
        <begin position="129"/>
        <end position="149"/>
    </location>
</feature>
<keyword evidence="5 6" id="KW-0472">Membrane</keyword>
<sequence>MKQNQKIRGIDPELLGSIYGFVGVFGFSLTLPATRAAVTDFDPNFVGLGRAIVAAFLAMLVLRTTRQPLPKRRYWKSIAIVAAGVVLGFPLLSAWAMQQLPAAHGGVVLGLMPLATALAGAWRLGERPSFGFWIASIAGSITVVLFAIASGAGQMHWADAILLVAGLAAAVSYAEGGRLARDLGGWQVICWALVFTAPILIIPSAIAVYQHGLIASPSAWMGFAYVSIVSQLLAFFPWYRGLALGGVARVGQIQLLQPFLTIFTSAILLGETITPLTLGAATMVLITVALGKKATIRRK</sequence>
<feature type="transmembrane region" description="Helical" evidence="6">
    <location>
        <begin position="219"/>
        <end position="239"/>
    </location>
</feature>
<evidence type="ECO:0000259" key="7">
    <source>
        <dbReference type="Pfam" id="PF00892"/>
    </source>
</evidence>
<comment type="subcellular location">
    <subcellularLocation>
        <location evidence="1">Membrane</location>
        <topology evidence="1">Multi-pass membrane protein</topology>
    </subcellularLocation>
</comment>
<evidence type="ECO:0000256" key="4">
    <source>
        <dbReference type="ARBA" id="ARBA00022989"/>
    </source>
</evidence>
<evidence type="ECO:0000256" key="3">
    <source>
        <dbReference type="ARBA" id="ARBA00022692"/>
    </source>
</evidence>
<dbReference type="PANTHER" id="PTHR32322:SF2">
    <property type="entry name" value="EAMA DOMAIN-CONTAINING PROTEIN"/>
    <property type="match status" value="1"/>
</dbReference>
<comment type="similarity">
    <text evidence="2">Belongs to the EamA transporter family.</text>
</comment>
<feature type="transmembrane region" description="Helical" evidence="6">
    <location>
        <begin position="12"/>
        <end position="33"/>
    </location>
</feature>
<dbReference type="InterPro" id="IPR000620">
    <property type="entry name" value="EamA_dom"/>
</dbReference>
<feature type="domain" description="EamA" evidence="7">
    <location>
        <begin position="157"/>
        <end position="290"/>
    </location>
</feature>
<feature type="transmembrane region" description="Helical" evidence="6">
    <location>
        <begin position="246"/>
        <end position="267"/>
    </location>
</feature>
<evidence type="ECO:0000256" key="1">
    <source>
        <dbReference type="ARBA" id="ARBA00004141"/>
    </source>
</evidence>
<reference evidence="8 9" key="1">
    <citation type="journal article" date="2015" name="Genome Announc.">
        <title>Draft Genome Sequence of the Terrestrial Cyanobacterium Scytonema millei VB511283, Isolated from Eastern India.</title>
        <authorList>
            <person name="Sen D."/>
            <person name="Chandrababunaidu M.M."/>
            <person name="Singh D."/>
            <person name="Sanghi N."/>
            <person name="Ghorai A."/>
            <person name="Mishra G.P."/>
            <person name="Madduluri M."/>
            <person name="Adhikary S.P."/>
            <person name="Tripathy S."/>
        </authorList>
    </citation>
    <scope>NUCLEOTIDE SEQUENCE [LARGE SCALE GENOMIC DNA]</scope>
    <source>
        <strain evidence="8 9">VB511283</strain>
    </source>
</reference>
<evidence type="ECO:0000313" key="9">
    <source>
        <dbReference type="Proteomes" id="UP000031532"/>
    </source>
</evidence>
<dbReference type="AlphaFoldDB" id="A0A9X5I4E9"/>
<feature type="transmembrane region" description="Helical" evidence="6">
    <location>
        <begin position="74"/>
        <end position="96"/>
    </location>
</feature>
<dbReference type="InterPro" id="IPR037185">
    <property type="entry name" value="EmrE-like"/>
</dbReference>
<dbReference type="SUPFAM" id="SSF103481">
    <property type="entry name" value="Multidrug resistance efflux transporter EmrE"/>
    <property type="match status" value="2"/>
</dbReference>
<feature type="transmembrane region" description="Helical" evidence="6">
    <location>
        <begin position="102"/>
        <end position="122"/>
    </location>
</feature>
<feature type="transmembrane region" description="Helical" evidence="6">
    <location>
        <begin position="45"/>
        <end position="62"/>
    </location>
</feature>
<accession>A0A9X5I4E9</accession>
<comment type="caution">
    <text evidence="8">The sequence shown here is derived from an EMBL/GenBank/DDBJ whole genome shotgun (WGS) entry which is preliminary data.</text>
</comment>
<dbReference type="PANTHER" id="PTHR32322">
    <property type="entry name" value="INNER MEMBRANE TRANSPORTER"/>
    <property type="match status" value="1"/>
</dbReference>
<dbReference type="GO" id="GO:0016020">
    <property type="term" value="C:membrane"/>
    <property type="evidence" value="ECO:0007669"/>
    <property type="project" value="UniProtKB-SubCell"/>
</dbReference>
<feature type="transmembrane region" description="Helical" evidence="6">
    <location>
        <begin position="155"/>
        <end position="174"/>
    </location>
</feature>
<name>A0A9X5I4E9_9CYAN</name>
<proteinExistence type="inferred from homology"/>